<evidence type="ECO:0000259" key="2">
    <source>
        <dbReference type="PROSITE" id="PS51286"/>
    </source>
</evidence>
<organism evidence="3 4">
    <name type="scientific">Nicrophorus vespilloides</name>
    <name type="common">Boreal carrion beetle</name>
    <dbReference type="NCBI Taxonomy" id="110193"/>
    <lineage>
        <taxon>Eukaryota</taxon>
        <taxon>Metazoa</taxon>
        <taxon>Ecdysozoa</taxon>
        <taxon>Arthropoda</taxon>
        <taxon>Hexapoda</taxon>
        <taxon>Insecta</taxon>
        <taxon>Pterygota</taxon>
        <taxon>Neoptera</taxon>
        <taxon>Endopterygota</taxon>
        <taxon>Coleoptera</taxon>
        <taxon>Polyphaga</taxon>
        <taxon>Staphyliniformia</taxon>
        <taxon>Silphidae</taxon>
        <taxon>Nicrophorinae</taxon>
        <taxon>Nicrophorus</taxon>
    </lineage>
</organism>
<keyword evidence="1" id="KW-0812">Transmembrane</keyword>
<accession>A0ABM1MIQ2</accession>
<evidence type="ECO:0000313" key="3">
    <source>
        <dbReference type="Proteomes" id="UP000695000"/>
    </source>
</evidence>
<evidence type="ECO:0000313" key="4">
    <source>
        <dbReference type="RefSeq" id="XP_017774452.1"/>
    </source>
</evidence>
<dbReference type="GO" id="GO:0016301">
    <property type="term" value="F:kinase activity"/>
    <property type="evidence" value="ECO:0007669"/>
    <property type="project" value="UniProtKB-KW"/>
</dbReference>
<sequence>MWCVLSKLSKRNSLFQQYKLYKKCEHNLRNSLVRSICRSSTQNAKLFLDRENMHAYKVIEHKSAYGQVNLQDLFLRTGTTEINSELEMNVMLSQDWRIQTATDIVRAFRIALPVCIENNINLSDTRFNNLTDGLLDNVEKITDEELIEMLDLLALYPETESFKSHNYHDIWSALDDVCCWRLSSWDKENVFPIADRWYKLNLGKLCDFIYEVLEKLSRKPTKLSKDQLVHLFFYMNICRKRIIDFEYETALDMKIDKMSLDEMGIAALGYFKTQSKVKIARILSVMMEKAIAEPNPDDLTLCAILKIVRFTSNPSLADQMTDFIEKVSPKLEKSSNLCQLHGALFGTTLQIEHRPAIFFAANRIAKNLQHLEKVRLKDMERILLPLSMFDYNPNTEPDIFKAILEELQHERRFPELDKYPRCLSSALHFLSVKNIYSEELLNKVLNMKFVTETYGRSSRLLPMEIFSLDISTEIDLPDYNGYRMDPSMRYKASKWLTRYSPSYTQTKRISASEKVILDVTDRIMEIVGAQNILIDHVLPHFPRADIICCRDKKTGKFVEPFGLQKYQFGDIKKPTDGESYEWFAVVVAGWNNTIRDTNKLVGQTTMKLRHLERIGYKAVPVIWNEYQPLTLENKLKHIENKLRTWLLARFLQIARIPFLLPYTRTRLLLHTFLRFLPVIVSLFALVTAPVLRGSVQQTPRY</sequence>
<feature type="domain" description="RAP" evidence="2">
    <location>
        <begin position="583"/>
        <end position="640"/>
    </location>
</feature>
<dbReference type="GeneID" id="108561149"/>
<dbReference type="PROSITE" id="PS51286">
    <property type="entry name" value="RAP"/>
    <property type="match status" value="1"/>
</dbReference>
<keyword evidence="4" id="KW-0808">Transferase</keyword>
<protein>
    <submittedName>
        <fullName evidence="4">FAST kinase domain-containing protein 5, mitochondrial</fullName>
    </submittedName>
</protein>
<reference evidence="4" key="1">
    <citation type="submission" date="2025-08" db="UniProtKB">
        <authorList>
            <consortium name="RefSeq"/>
        </authorList>
    </citation>
    <scope>IDENTIFICATION</scope>
    <source>
        <tissue evidence="4">Whole Larva</tissue>
    </source>
</reference>
<feature type="transmembrane region" description="Helical" evidence="1">
    <location>
        <begin position="672"/>
        <end position="691"/>
    </location>
</feature>
<keyword evidence="1" id="KW-0472">Membrane</keyword>
<proteinExistence type="predicted"/>
<keyword evidence="4" id="KW-0418">Kinase</keyword>
<gene>
    <name evidence="4" type="primary">LOC108561149</name>
</gene>
<dbReference type="InterPro" id="IPR013584">
    <property type="entry name" value="RAP"/>
</dbReference>
<keyword evidence="1" id="KW-1133">Transmembrane helix</keyword>
<dbReference type="SMART" id="SM00952">
    <property type="entry name" value="RAP"/>
    <property type="match status" value="1"/>
</dbReference>
<keyword evidence="3" id="KW-1185">Reference proteome</keyword>
<dbReference type="Proteomes" id="UP000695000">
    <property type="component" value="Unplaced"/>
</dbReference>
<evidence type="ECO:0000256" key="1">
    <source>
        <dbReference type="SAM" id="Phobius"/>
    </source>
</evidence>
<name>A0ABM1MIQ2_NICVS</name>
<dbReference type="RefSeq" id="XP_017774452.1">
    <property type="nucleotide sequence ID" value="XM_017918963.1"/>
</dbReference>